<dbReference type="Proteomes" id="UP000002026">
    <property type="component" value="Chromosome"/>
</dbReference>
<dbReference type="Pfam" id="PF13240">
    <property type="entry name" value="Zn_Ribbon_1"/>
    <property type="match status" value="1"/>
</dbReference>
<evidence type="ECO:0000259" key="2">
    <source>
        <dbReference type="Pfam" id="PF13240"/>
    </source>
</evidence>
<proteinExistence type="predicted"/>
<dbReference type="RefSeq" id="WP_012798427.1">
    <property type="nucleotide sequence ID" value="NC_013165.1"/>
</dbReference>
<dbReference type="STRING" id="471855.Shel_12980"/>
<evidence type="ECO:0000313" key="3">
    <source>
        <dbReference type="EMBL" id="ACV22325.1"/>
    </source>
</evidence>
<reference evidence="3 4" key="1">
    <citation type="journal article" date="2009" name="Stand. Genomic Sci.">
        <title>Complete genome sequence of Slackia heliotrinireducens type strain (RHS 1).</title>
        <authorList>
            <person name="Pukall R."/>
            <person name="Lapidus A."/>
            <person name="Nolan M."/>
            <person name="Copeland A."/>
            <person name="Glavina Del Rio T."/>
            <person name="Lucas S."/>
            <person name="Chen F."/>
            <person name="Tice H."/>
            <person name="Cheng J.F."/>
            <person name="Chertkov O."/>
            <person name="Bruce D."/>
            <person name="Goodwin L."/>
            <person name="Kuske C."/>
            <person name="Brettin T."/>
            <person name="Detter J.C."/>
            <person name="Han C."/>
            <person name="Pitluck S."/>
            <person name="Pati A."/>
            <person name="Mavrommatis K."/>
            <person name="Ivanova N."/>
            <person name="Ovchinnikova G."/>
            <person name="Chen A."/>
            <person name="Palaniappan K."/>
            <person name="Schneider S."/>
            <person name="Rohde M."/>
            <person name="Chain P."/>
            <person name="D'haeseleer P."/>
            <person name="Goker M."/>
            <person name="Bristow J."/>
            <person name="Eisen J.A."/>
            <person name="Markowitz V."/>
            <person name="Kyrpides N.C."/>
            <person name="Klenk H.P."/>
            <person name="Hugenholtz P."/>
        </authorList>
    </citation>
    <scope>NUCLEOTIDE SEQUENCE [LARGE SCALE GENOMIC DNA]</scope>
    <source>
        <strain evidence="4">ATCC 29202 / DSM 20476 / NCTC 11029 / RHS 1</strain>
    </source>
</reference>
<keyword evidence="1" id="KW-1133">Transmembrane helix</keyword>
<name>C7N5Z0_SLAHD</name>
<dbReference type="KEGG" id="shi:Shel_12980"/>
<dbReference type="eggNOG" id="COG1198">
    <property type="taxonomic scope" value="Bacteria"/>
</dbReference>
<dbReference type="AlphaFoldDB" id="C7N5Z0"/>
<dbReference type="HOGENOM" id="CLU_930342_0_0_11"/>
<keyword evidence="1" id="KW-0472">Membrane</keyword>
<gene>
    <name evidence="3" type="ordered locus">Shel_12980</name>
</gene>
<evidence type="ECO:0000313" key="4">
    <source>
        <dbReference type="Proteomes" id="UP000002026"/>
    </source>
</evidence>
<organism evidence="3 4">
    <name type="scientific">Slackia heliotrinireducens (strain ATCC 29202 / DSM 20476 / NCTC 11029 / RHS 1)</name>
    <name type="common">Peptococcus heliotrinreducens</name>
    <dbReference type="NCBI Taxonomy" id="471855"/>
    <lineage>
        <taxon>Bacteria</taxon>
        <taxon>Bacillati</taxon>
        <taxon>Actinomycetota</taxon>
        <taxon>Coriobacteriia</taxon>
        <taxon>Eggerthellales</taxon>
        <taxon>Eggerthellaceae</taxon>
        <taxon>Slackia</taxon>
    </lineage>
</organism>
<feature type="domain" description="Zinc-ribbon" evidence="2">
    <location>
        <begin position="5"/>
        <end position="25"/>
    </location>
</feature>
<evidence type="ECO:0000256" key="1">
    <source>
        <dbReference type="SAM" id="Phobius"/>
    </source>
</evidence>
<sequence length="299" mass="32845">MAKYYCSWCGAELEPGAHYCNECGARAPEIITVDGSRDAIDRMRGIDIVGGESIPASDTQRMDKGAISDRVVVSGGRATRYSSESGIPKSKKHIVIGVAAAACLVAALVGFYFIWADKNVDLPASGNSLDGTETTQVEAITPTENIADAPAAPSDSEVYTQLVSYYENLGIYKNRLFTCLDEFNNGFVDPSQAVREGYYANALSLLEDLQNDLDNLNAMELADDSVYVEDLENQKLLYEYMIGRIQPLVDAWALSVSYDDPTTHSEEILAELSKDYVNGENPNIALYDNLYWQAKPKQK</sequence>
<keyword evidence="1" id="KW-0812">Transmembrane</keyword>
<feature type="transmembrane region" description="Helical" evidence="1">
    <location>
        <begin position="94"/>
        <end position="115"/>
    </location>
</feature>
<dbReference type="InterPro" id="IPR026870">
    <property type="entry name" value="Zinc_ribbon_dom"/>
</dbReference>
<keyword evidence="4" id="KW-1185">Reference proteome</keyword>
<dbReference type="EMBL" id="CP001684">
    <property type="protein sequence ID" value="ACV22325.1"/>
    <property type="molecule type" value="Genomic_DNA"/>
</dbReference>
<protein>
    <recommendedName>
        <fullName evidence="2">Zinc-ribbon domain-containing protein</fullName>
    </recommendedName>
</protein>
<accession>C7N5Z0</accession>